<dbReference type="GO" id="GO:0070260">
    <property type="term" value="F:5'-tyrosyl-DNA phosphodiesterase activity"/>
    <property type="evidence" value="ECO:0007669"/>
    <property type="project" value="TreeGrafter"/>
</dbReference>
<keyword evidence="4" id="KW-1185">Reference proteome</keyword>
<evidence type="ECO:0008006" key="5">
    <source>
        <dbReference type="Google" id="ProtNLM"/>
    </source>
</evidence>
<organism evidence="3 4">
    <name type="scientific">Eleusine coracana subsp. coracana</name>
    <dbReference type="NCBI Taxonomy" id="191504"/>
    <lineage>
        <taxon>Eukaryota</taxon>
        <taxon>Viridiplantae</taxon>
        <taxon>Streptophyta</taxon>
        <taxon>Embryophyta</taxon>
        <taxon>Tracheophyta</taxon>
        <taxon>Spermatophyta</taxon>
        <taxon>Magnoliopsida</taxon>
        <taxon>Liliopsida</taxon>
        <taxon>Poales</taxon>
        <taxon>Poaceae</taxon>
        <taxon>PACMAD clade</taxon>
        <taxon>Chloridoideae</taxon>
        <taxon>Cynodonteae</taxon>
        <taxon>Eleusininae</taxon>
        <taxon>Eleusine</taxon>
    </lineage>
</organism>
<dbReference type="GO" id="GO:0006302">
    <property type="term" value="P:double-strand break repair"/>
    <property type="evidence" value="ECO:0007669"/>
    <property type="project" value="TreeGrafter"/>
</dbReference>
<reference evidence="3" key="2">
    <citation type="submission" date="2021-12" db="EMBL/GenBank/DDBJ databases">
        <title>Resequencing data analysis of finger millet.</title>
        <authorList>
            <person name="Hatakeyama M."/>
            <person name="Aluri S."/>
            <person name="Balachadran M.T."/>
            <person name="Sivarajan S.R."/>
            <person name="Poveda L."/>
            <person name="Shimizu-Inatsugi R."/>
            <person name="Schlapbach R."/>
            <person name="Sreeman S.M."/>
            <person name="Shimizu K.K."/>
        </authorList>
    </citation>
    <scope>NUCLEOTIDE SEQUENCE</scope>
</reference>
<evidence type="ECO:0000256" key="2">
    <source>
        <dbReference type="SAM" id="MobiDB-lite"/>
    </source>
</evidence>
<dbReference type="InterPro" id="IPR036691">
    <property type="entry name" value="Endo/exonu/phosph_ase_sf"/>
</dbReference>
<evidence type="ECO:0000256" key="1">
    <source>
        <dbReference type="ARBA" id="ARBA00022801"/>
    </source>
</evidence>
<dbReference type="SUPFAM" id="SSF56219">
    <property type="entry name" value="DNase I-like"/>
    <property type="match status" value="1"/>
</dbReference>
<dbReference type="GO" id="GO:0005737">
    <property type="term" value="C:cytoplasm"/>
    <property type="evidence" value="ECO:0007669"/>
    <property type="project" value="TreeGrafter"/>
</dbReference>
<evidence type="ECO:0000313" key="3">
    <source>
        <dbReference type="EMBL" id="GJN32421.1"/>
    </source>
</evidence>
<reference evidence="3" key="1">
    <citation type="journal article" date="2018" name="DNA Res.">
        <title>Multiple hybrid de novo genome assembly of finger millet, an orphan allotetraploid crop.</title>
        <authorList>
            <person name="Hatakeyama M."/>
            <person name="Aluri S."/>
            <person name="Balachadran M.T."/>
            <person name="Sivarajan S.R."/>
            <person name="Patrignani A."/>
            <person name="Gruter S."/>
            <person name="Poveda L."/>
            <person name="Shimizu-Inatsugi R."/>
            <person name="Baeten J."/>
            <person name="Francoijs K.J."/>
            <person name="Nataraja K.N."/>
            <person name="Reddy Y.A.N."/>
            <person name="Phadnis S."/>
            <person name="Ravikumar R.L."/>
            <person name="Schlapbach R."/>
            <person name="Sreeman S.M."/>
            <person name="Shimizu K.K."/>
        </authorList>
    </citation>
    <scope>NUCLEOTIDE SEQUENCE</scope>
</reference>
<evidence type="ECO:0000313" key="4">
    <source>
        <dbReference type="Proteomes" id="UP001054889"/>
    </source>
</evidence>
<dbReference type="InterPro" id="IPR051547">
    <property type="entry name" value="TDP2-like"/>
</dbReference>
<dbReference type="PANTHER" id="PTHR15822:SF24">
    <property type="entry name" value="ENDONUCLEASE_EXONUCLEASE_PHOSPHATASE DOMAIN-CONTAINING PROTEIN"/>
    <property type="match status" value="1"/>
</dbReference>
<name>A0AAV5FBS4_ELECO</name>
<feature type="region of interest" description="Disordered" evidence="2">
    <location>
        <begin position="1"/>
        <end position="22"/>
    </location>
</feature>
<dbReference type="AlphaFoldDB" id="A0AAV5FBS4"/>
<protein>
    <recommendedName>
        <fullName evidence="5">Endonuclease/exonuclease/phosphatase domain-containing protein</fullName>
    </recommendedName>
</protein>
<proteinExistence type="predicted"/>
<dbReference type="Proteomes" id="UP001054889">
    <property type="component" value="Unassembled WGS sequence"/>
</dbReference>
<dbReference type="PANTHER" id="PTHR15822">
    <property type="entry name" value="TRAF AND TNF RECEPTOR-ASSOCIATED PROTEIN"/>
    <property type="match status" value="1"/>
</dbReference>
<comment type="caution">
    <text evidence="3">The sequence shown here is derived from an EMBL/GenBank/DDBJ whole genome shotgun (WGS) entry which is preliminary data.</text>
</comment>
<dbReference type="GO" id="GO:0003697">
    <property type="term" value="F:single-stranded DNA binding"/>
    <property type="evidence" value="ECO:0007669"/>
    <property type="project" value="TreeGrafter"/>
</dbReference>
<sequence length="187" mass="21680">MPMPPPELLLPPTDAREPPKEPKGQIKFMTYNVLSREDVVVYKRMQAIGASVGYHKPDVIFFQVKHRIDSYSLTNFARWKFANSPTGRSYLKAEIYPEPQATKPIRIARTQLEFANPPAPMWCLERYVQAEHAVTFLNSAENVVFGGDMCWRDDTDRPFPLLAGWIDAWSIRFPRDNSWTYNGLWNE</sequence>
<accession>A0AAV5FBS4</accession>
<dbReference type="EMBL" id="BQKI01000084">
    <property type="protein sequence ID" value="GJN32421.1"/>
    <property type="molecule type" value="Genomic_DNA"/>
</dbReference>
<keyword evidence="1" id="KW-0378">Hydrolase</keyword>
<gene>
    <name evidence="3" type="primary">gb20930</name>
    <name evidence="3" type="ORF">PR202_gb20930</name>
</gene>
<dbReference type="Gene3D" id="3.60.10.10">
    <property type="entry name" value="Endonuclease/exonuclease/phosphatase"/>
    <property type="match status" value="2"/>
</dbReference>